<dbReference type="EMBL" id="AP024601">
    <property type="protein sequence ID" value="BCU80911.1"/>
    <property type="molecule type" value="Genomic_DNA"/>
</dbReference>
<organism evidence="1 2">
    <name type="scientific">Polycladomyces abyssicola</name>
    <dbReference type="NCBI Taxonomy" id="1125966"/>
    <lineage>
        <taxon>Bacteria</taxon>
        <taxon>Bacillati</taxon>
        <taxon>Bacillota</taxon>
        <taxon>Bacilli</taxon>
        <taxon>Bacillales</taxon>
        <taxon>Thermoactinomycetaceae</taxon>
        <taxon>Polycladomyces</taxon>
    </lineage>
</organism>
<reference evidence="1" key="1">
    <citation type="journal article" date="2013" name="Int. J. Syst. Evol. Microbiol.">
        <title>Polycladomyces abyssicola gen. nov., sp. nov., a thermophilic filamentous bacterium isolated from hemipelagic sediment.</title>
        <authorList>
            <person name="Tsubouchi T."/>
            <person name="Shimane Y."/>
            <person name="Mori K."/>
            <person name="Usui K."/>
            <person name="Hiraki T."/>
            <person name="Tame A."/>
            <person name="Uematsu K."/>
            <person name="Maruyama T."/>
            <person name="Hatada Y."/>
        </authorList>
    </citation>
    <scope>NUCLEOTIDE SEQUENCE</scope>
    <source>
        <strain evidence="1">JIR-001</strain>
    </source>
</reference>
<dbReference type="KEGG" id="pabs:JIR001_06940"/>
<name>A0A8D5ZN13_9BACL</name>
<dbReference type="Pfam" id="PF26359">
    <property type="entry name" value="YwtC"/>
    <property type="match status" value="1"/>
</dbReference>
<dbReference type="RefSeq" id="WP_212774215.1">
    <property type="nucleotide sequence ID" value="NZ_AP024601.1"/>
</dbReference>
<reference evidence="1" key="2">
    <citation type="journal article" date="2021" name="Microbiol. Resour. Announc.">
        <title>Complete Genome Sequence of Polycladomyces abyssicola JIR-001T, Isolated from Hemipelagic Sediment in Deep Seawater.</title>
        <authorList>
            <person name="Tsubouchi T."/>
            <person name="Kaneko Y."/>
        </authorList>
    </citation>
    <scope>NUCLEOTIDE SEQUENCE</scope>
    <source>
        <strain evidence="1">JIR-001</strain>
    </source>
</reference>
<gene>
    <name evidence="1" type="ORF">JIR001_06940</name>
</gene>
<accession>A0A8D5ZN13</accession>
<keyword evidence="2" id="KW-1185">Reference proteome</keyword>
<sequence>MKRLLRNLIPVLIVGLLLYVLIDFKHVETLTPQERAAIERYRQELLHGTLATEGPSRPILTESEFQMVAQSINKLHQYENYLVYGEEWGYPIPNKDQEFQKLFLWIDQKERSRTPYRPFFSALREDLTNTKKQWGTEYSHNILHDLEEFAFSSQISTASSHGVSKTLDVMKQQGLKLIEQDKRLKRGMPPSPQHP</sequence>
<evidence type="ECO:0000313" key="2">
    <source>
        <dbReference type="Proteomes" id="UP000677436"/>
    </source>
</evidence>
<evidence type="ECO:0000313" key="1">
    <source>
        <dbReference type="EMBL" id="BCU80911.1"/>
    </source>
</evidence>
<dbReference type="InterPro" id="IPR058890">
    <property type="entry name" value="YwtC-like"/>
</dbReference>
<proteinExistence type="predicted"/>
<dbReference type="AlphaFoldDB" id="A0A8D5ZN13"/>
<dbReference type="Proteomes" id="UP000677436">
    <property type="component" value="Chromosome"/>
</dbReference>
<protein>
    <submittedName>
        <fullName evidence="1">Uncharacterized protein</fullName>
    </submittedName>
</protein>